<dbReference type="GO" id="GO:0006152">
    <property type="term" value="P:purine nucleoside catabolic process"/>
    <property type="evidence" value="ECO:0007669"/>
    <property type="project" value="TreeGrafter"/>
</dbReference>
<dbReference type="CDD" id="cd01285">
    <property type="entry name" value="nucleoside_deaminase"/>
    <property type="match status" value="1"/>
</dbReference>
<evidence type="ECO:0000256" key="1">
    <source>
        <dbReference type="SAM" id="MobiDB-lite"/>
    </source>
</evidence>
<dbReference type="InterPro" id="IPR007250">
    <property type="entry name" value="HSP9_HSP12"/>
</dbReference>
<dbReference type="PROSITE" id="PS51747">
    <property type="entry name" value="CYT_DCMP_DEAMINASES_2"/>
    <property type="match status" value="1"/>
</dbReference>
<dbReference type="EMBL" id="MQVM01000002">
    <property type="protein sequence ID" value="ONH77305.1"/>
    <property type="molecule type" value="Genomic_DNA"/>
</dbReference>
<feature type="compositionally biased region" description="Basic and acidic residues" evidence="1">
    <location>
        <begin position="25"/>
        <end position="45"/>
    </location>
</feature>
<dbReference type="eggNOG" id="KOG1018">
    <property type="taxonomic scope" value="Eukaryota"/>
</dbReference>
<dbReference type="GO" id="GO:0047974">
    <property type="term" value="F:guanosine deaminase activity"/>
    <property type="evidence" value="ECO:0007669"/>
    <property type="project" value="TreeGrafter"/>
</dbReference>
<dbReference type="Proteomes" id="UP000189274">
    <property type="component" value="Unassembled WGS sequence"/>
</dbReference>
<sequence length="223" mass="25069">MADQGRKNFSDKLADTVTPDSQKSTWDKASEGVSDTYDKAAGKVQPEEDKVAMFPHRDEPTDKQITENIRKCVAVAHKVKEEGHHPFGSILVGPDNSTVLLEQGNINTLNHAESTLCQIAFERYPQEYLWKCTLYTNFEPCCMCAGSIYWSNIGRVVYGLSENALLELTGNDKENMTLDLPCRKVFNAGQKDVQIIGPVGEELDKTLKSLILEDHIDFWKNQN</sequence>
<evidence type="ECO:0000313" key="6">
    <source>
        <dbReference type="Proteomes" id="UP000189274"/>
    </source>
</evidence>
<evidence type="ECO:0000313" key="3">
    <source>
        <dbReference type="EMBL" id="KGK38115.1"/>
    </source>
</evidence>
<reference evidence="4" key="4">
    <citation type="submission" date="2017-01" db="EMBL/GenBank/DDBJ databases">
        <authorList>
            <person name="Mah S.A."/>
            <person name="Swanson W.J."/>
            <person name="Moy G.W."/>
            <person name="Vacquier V.D."/>
        </authorList>
    </citation>
    <scope>NUCLEOTIDE SEQUENCE [LARGE SCALE GENOMIC DNA]</scope>
    <source>
        <strain evidence="4">129</strain>
    </source>
</reference>
<dbReference type="PANTHER" id="PTHR11079:SF161">
    <property type="entry name" value="CMP_DCMP-TYPE DEAMINASE DOMAIN-CONTAINING PROTEIN"/>
    <property type="match status" value="1"/>
</dbReference>
<dbReference type="EMBL" id="JQFK01000024">
    <property type="protein sequence ID" value="KGK38115.1"/>
    <property type="molecule type" value="Genomic_DNA"/>
</dbReference>
<dbReference type="AlphaFoldDB" id="A0A099NZN1"/>
<proteinExistence type="predicted"/>
<name>A0A099NZN1_PICKU</name>
<feature type="compositionally biased region" description="Basic and acidic residues" evidence="1">
    <location>
        <begin position="1"/>
        <end position="14"/>
    </location>
</feature>
<dbReference type="SUPFAM" id="SSF53927">
    <property type="entry name" value="Cytidine deaminase-like"/>
    <property type="match status" value="1"/>
</dbReference>
<dbReference type="Pfam" id="PF00383">
    <property type="entry name" value="dCMP_cyt_deam_1"/>
    <property type="match status" value="1"/>
</dbReference>
<dbReference type="PANTHER" id="PTHR11079">
    <property type="entry name" value="CYTOSINE DEAMINASE FAMILY MEMBER"/>
    <property type="match status" value="1"/>
</dbReference>
<dbReference type="Gene3D" id="6.10.250.2440">
    <property type="match status" value="1"/>
</dbReference>
<organism evidence="3 5">
    <name type="scientific">Pichia kudriavzevii</name>
    <name type="common">Yeast</name>
    <name type="synonym">Issatchenkia orientalis</name>
    <dbReference type="NCBI Taxonomy" id="4909"/>
    <lineage>
        <taxon>Eukaryota</taxon>
        <taxon>Fungi</taxon>
        <taxon>Dikarya</taxon>
        <taxon>Ascomycota</taxon>
        <taxon>Saccharomycotina</taxon>
        <taxon>Pichiomycetes</taxon>
        <taxon>Pichiales</taxon>
        <taxon>Pichiaceae</taxon>
        <taxon>Pichia</taxon>
    </lineage>
</organism>
<dbReference type="Gene3D" id="3.40.140.10">
    <property type="entry name" value="Cytidine Deaminase, domain 2"/>
    <property type="match status" value="1"/>
</dbReference>
<dbReference type="Proteomes" id="UP000029867">
    <property type="component" value="Unassembled WGS sequence"/>
</dbReference>
<dbReference type="Pfam" id="PF04119">
    <property type="entry name" value="HSP9_HSP12"/>
    <property type="match status" value="1"/>
</dbReference>
<dbReference type="InterPro" id="IPR002125">
    <property type="entry name" value="CMP_dCMP_dom"/>
</dbReference>
<gene>
    <name evidence="4" type="ORF">BOH78_0533</name>
    <name evidence="3" type="ORF">JL09_g2726</name>
</gene>
<dbReference type="HOGENOM" id="CLU_025810_5_1_1"/>
<feature type="domain" description="CMP/dCMP-type deaminase" evidence="2">
    <location>
        <begin position="67"/>
        <end position="172"/>
    </location>
</feature>
<reference evidence="5" key="1">
    <citation type="journal article" date="2014" name="Microb. Cell Fact.">
        <title>Exploiting Issatchenkia orientalis SD108 for succinic acid production.</title>
        <authorList>
            <person name="Xiao H."/>
            <person name="Shao Z."/>
            <person name="Jiang Y."/>
            <person name="Dole S."/>
            <person name="Zhao H."/>
        </authorList>
    </citation>
    <scope>NUCLEOTIDE SEQUENCE [LARGE SCALE GENOMIC DNA]</scope>
    <source>
        <strain evidence="5">SD108</strain>
    </source>
</reference>
<reference evidence="3" key="2">
    <citation type="submission" date="2014-08" db="EMBL/GenBank/DDBJ databases">
        <title>Exploiting Issatchenkia orientalis SD108 for Succinic Acid Production.</title>
        <authorList>
            <person name="Xiao H."/>
            <person name="Shao Z."/>
            <person name="Jiang Y."/>
            <person name="Dole S."/>
            <person name="Zhao H."/>
        </authorList>
    </citation>
    <scope>NUCLEOTIDE SEQUENCE [LARGE SCALE GENOMIC DNA]</scope>
    <source>
        <strain evidence="3">SD108</strain>
    </source>
</reference>
<reference evidence="6" key="3">
    <citation type="journal article" date="2017" name="Genome Announc.">
        <title>Genome sequences of Cyberlindnera fabianii 65, Pichia kudriavzevii 129, and Saccharomyces cerevisiae 131 isolated from fermented masau fruits in Zimbabwe.</title>
        <authorList>
            <person name="van Rijswijck I.M.H."/>
            <person name="Derks M.F.L."/>
            <person name="Abee T."/>
            <person name="de Ridder D."/>
            <person name="Smid E.J."/>
        </authorList>
    </citation>
    <scope>NUCLEOTIDE SEQUENCE [LARGE SCALE GENOMIC DNA]</scope>
    <source>
        <strain evidence="6">129</strain>
    </source>
</reference>
<accession>A0A099NZN1</accession>
<evidence type="ECO:0000313" key="5">
    <source>
        <dbReference type="Proteomes" id="UP000029867"/>
    </source>
</evidence>
<evidence type="ECO:0000259" key="2">
    <source>
        <dbReference type="PROSITE" id="PS51747"/>
    </source>
</evidence>
<feature type="region of interest" description="Disordered" evidence="1">
    <location>
        <begin position="1"/>
        <end position="45"/>
    </location>
</feature>
<evidence type="ECO:0000313" key="4">
    <source>
        <dbReference type="EMBL" id="ONH77305.1"/>
    </source>
</evidence>
<protein>
    <submittedName>
        <fullName evidence="4">Putative cytosine deaminase</fullName>
    </submittedName>
</protein>
<comment type="caution">
    <text evidence="3">The sequence shown here is derived from an EMBL/GenBank/DDBJ whole genome shotgun (WGS) entry which is preliminary data.</text>
</comment>
<dbReference type="InterPro" id="IPR016193">
    <property type="entry name" value="Cytidine_deaminase-like"/>
</dbReference>